<proteinExistence type="predicted"/>
<name>A0A150IJS1_9EURY</name>
<sequence>MYSPKVSEDLVPRLYKLAKEQKRPMTKVLDNLIRDKLVEKVKDKLATTESTTLPKIKSKKAV</sequence>
<evidence type="ECO:0000313" key="1">
    <source>
        <dbReference type="EMBL" id="KYC45162.1"/>
    </source>
</evidence>
<organism evidence="1 2">
    <name type="scientific">Candidatus Methanofastidiosum methylothiophilum</name>
    <dbReference type="NCBI Taxonomy" id="1705564"/>
    <lineage>
        <taxon>Archaea</taxon>
        <taxon>Methanobacteriati</taxon>
        <taxon>Methanobacteriota</taxon>
        <taxon>Stenosarchaea group</taxon>
        <taxon>Candidatus Methanofastidiosia</taxon>
        <taxon>Candidatus Methanofastidiosales</taxon>
        <taxon>Candidatus Methanofastidiosaceae</taxon>
        <taxon>Candidatus Methanofastidiosum</taxon>
    </lineage>
</organism>
<protein>
    <recommendedName>
        <fullName evidence="3">Ribbon-helix-helix protein CopG domain-containing protein</fullName>
    </recommendedName>
</protein>
<comment type="caution">
    <text evidence="1">The sequence shown here is derived from an EMBL/GenBank/DDBJ whole genome shotgun (WGS) entry which is preliminary data.</text>
</comment>
<gene>
    <name evidence="1" type="ORF">AMQ74_01913</name>
</gene>
<evidence type="ECO:0008006" key="3">
    <source>
        <dbReference type="Google" id="ProtNLM"/>
    </source>
</evidence>
<dbReference type="EMBL" id="LNGD01000249">
    <property type="protein sequence ID" value="KYC45162.1"/>
    <property type="molecule type" value="Genomic_DNA"/>
</dbReference>
<dbReference type="Proteomes" id="UP000075578">
    <property type="component" value="Unassembled WGS sequence"/>
</dbReference>
<accession>A0A150IJS1</accession>
<dbReference type="AlphaFoldDB" id="A0A150IJS1"/>
<reference evidence="1 2" key="1">
    <citation type="journal article" date="2016" name="ISME J.">
        <title>Chasing the elusive Euryarchaeota class WSA2: genomes reveal a uniquely fastidious methyl-reducing methanogen.</title>
        <authorList>
            <person name="Nobu M.K."/>
            <person name="Narihiro T."/>
            <person name="Kuroda K."/>
            <person name="Mei R."/>
            <person name="Liu W.T."/>
        </authorList>
    </citation>
    <scope>NUCLEOTIDE SEQUENCE [LARGE SCALE GENOMIC DNA]</scope>
    <source>
        <strain evidence="1">U1lsi0528_Bin089</strain>
    </source>
</reference>
<evidence type="ECO:0000313" key="2">
    <source>
        <dbReference type="Proteomes" id="UP000075578"/>
    </source>
</evidence>